<protein>
    <recommendedName>
        <fullName evidence="1">D-inositol 3-phosphate glycosyltransferase</fullName>
    </recommendedName>
</protein>
<keyword evidence="2" id="KW-0328">Glycosyltransferase</keyword>
<keyword evidence="3 5" id="KW-0808">Transferase</keyword>
<dbReference type="InterPro" id="IPR028098">
    <property type="entry name" value="Glyco_trans_4-like_N"/>
</dbReference>
<evidence type="ECO:0000256" key="3">
    <source>
        <dbReference type="ARBA" id="ARBA00022679"/>
    </source>
</evidence>
<dbReference type="Pfam" id="PF13439">
    <property type="entry name" value="Glyco_transf_4"/>
    <property type="match status" value="1"/>
</dbReference>
<dbReference type="GO" id="GO:1901137">
    <property type="term" value="P:carbohydrate derivative biosynthetic process"/>
    <property type="evidence" value="ECO:0007669"/>
    <property type="project" value="UniProtKB-ARBA"/>
</dbReference>
<dbReference type="Pfam" id="PF13692">
    <property type="entry name" value="Glyco_trans_1_4"/>
    <property type="match status" value="1"/>
</dbReference>
<gene>
    <name evidence="5" type="ORF">FHX71_005574</name>
</gene>
<dbReference type="Proteomes" id="UP000540568">
    <property type="component" value="Unassembled WGS sequence"/>
</dbReference>
<evidence type="ECO:0000313" key="5">
    <source>
        <dbReference type="EMBL" id="MBA8811567.1"/>
    </source>
</evidence>
<evidence type="ECO:0000259" key="4">
    <source>
        <dbReference type="Pfam" id="PF13439"/>
    </source>
</evidence>
<accession>A0A7W3JEV4</accession>
<dbReference type="SUPFAM" id="SSF53756">
    <property type="entry name" value="UDP-Glycosyltransferase/glycogen phosphorylase"/>
    <property type="match status" value="1"/>
</dbReference>
<evidence type="ECO:0000256" key="1">
    <source>
        <dbReference type="ARBA" id="ARBA00021292"/>
    </source>
</evidence>
<dbReference type="GO" id="GO:0016757">
    <property type="term" value="F:glycosyltransferase activity"/>
    <property type="evidence" value="ECO:0007669"/>
    <property type="project" value="UniProtKB-KW"/>
</dbReference>
<dbReference type="InterPro" id="IPR050194">
    <property type="entry name" value="Glycosyltransferase_grp1"/>
</dbReference>
<dbReference type="AlphaFoldDB" id="A0A7W3JEV4"/>
<reference evidence="5 6" key="1">
    <citation type="submission" date="2020-07" db="EMBL/GenBank/DDBJ databases">
        <title>Sequencing the genomes of 1000 actinobacteria strains.</title>
        <authorList>
            <person name="Klenk H.-P."/>
        </authorList>
    </citation>
    <scope>NUCLEOTIDE SEQUENCE [LARGE SCALE GENOMIC DNA]</scope>
    <source>
        <strain evidence="5 6">DSM 44121</strain>
    </source>
</reference>
<dbReference type="EMBL" id="JACGWV010000003">
    <property type="protein sequence ID" value="MBA8811567.1"/>
    <property type="molecule type" value="Genomic_DNA"/>
</dbReference>
<comment type="caution">
    <text evidence="5">The sequence shown here is derived from an EMBL/GenBank/DDBJ whole genome shotgun (WGS) entry which is preliminary data.</text>
</comment>
<dbReference type="Gene3D" id="3.40.50.2000">
    <property type="entry name" value="Glycogen Phosphorylase B"/>
    <property type="match status" value="2"/>
</dbReference>
<name>A0A7W3JEV4_9MICO</name>
<proteinExistence type="predicted"/>
<dbReference type="PANTHER" id="PTHR45947">
    <property type="entry name" value="SULFOQUINOVOSYL TRANSFERASE SQD2"/>
    <property type="match status" value="1"/>
</dbReference>
<feature type="domain" description="Glycosyltransferase subfamily 4-like N-terminal" evidence="4">
    <location>
        <begin position="12"/>
        <end position="116"/>
    </location>
</feature>
<sequence>MRVVVYVHHMEIGGSQLGALELARETMARGHDVLVLAPPGGALWEVADRFGLDTETLPTHLTWPSPRNMARVVSAVRRTRADVVHAHEWGPAIDVALGTHLLLGTPAVVTTMSMYVSGYIPRHLPLVVGTRDLAEDAEGRGYRQVELLEPPVDTVANAPGVAGGPVARARWGFGPDDVVVSVVCRLTDDLDKTAGVLEAMDVVEQAGPASPVRLLVVGDGPRSDAVVARAEKVNAELGRPAVVVAGALDDPRPAYDAADVVIGMGSSVLKGMAFGKPVVVQGERGYWRALDEQSLAVFLGQGWFGAGGAGAAALAAALSPLVRDAGLRAERGAFGHRVVTERYSLVASAERMEQVYRAAAATGRRSPRDLARLGARVAWDVVRGRLRERPARD</sequence>
<organism evidence="5 6">
    <name type="scientific">Promicromonospora sukumoe</name>
    <dbReference type="NCBI Taxonomy" id="88382"/>
    <lineage>
        <taxon>Bacteria</taxon>
        <taxon>Bacillati</taxon>
        <taxon>Actinomycetota</taxon>
        <taxon>Actinomycetes</taxon>
        <taxon>Micrococcales</taxon>
        <taxon>Promicromonosporaceae</taxon>
        <taxon>Promicromonospora</taxon>
    </lineage>
</organism>
<dbReference type="PANTHER" id="PTHR45947:SF3">
    <property type="entry name" value="SULFOQUINOVOSYL TRANSFERASE SQD2"/>
    <property type="match status" value="1"/>
</dbReference>
<evidence type="ECO:0000256" key="2">
    <source>
        <dbReference type="ARBA" id="ARBA00022676"/>
    </source>
</evidence>
<evidence type="ECO:0000313" key="6">
    <source>
        <dbReference type="Proteomes" id="UP000540568"/>
    </source>
</evidence>
<keyword evidence="6" id="KW-1185">Reference proteome</keyword>
<dbReference type="RefSeq" id="WP_182620666.1">
    <property type="nucleotide sequence ID" value="NZ_BAAATF010000001.1"/>
</dbReference>